<reference evidence="5" key="2">
    <citation type="submission" date="2023-05" db="EMBL/GenBank/DDBJ databases">
        <authorList>
            <consortium name="Lawrence Berkeley National Laboratory"/>
            <person name="Steindorff A."/>
            <person name="Hensen N."/>
            <person name="Bonometti L."/>
            <person name="Westerberg I."/>
            <person name="Brannstrom I.O."/>
            <person name="Guillou S."/>
            <person name="Cros-Aarteil S."/>
            <person name="Calhoun S."/>
            <person name="Haridas S."/>
            <person name="Kuo A."/>
            <person name="Mondo S."/>
            <person name="Pangilinan J."/>
            <person name="Riley R."/>
            <person name="Labutti K."/>
            <person name="Andreopoulos B."/>
            <person name="Lipzen A."/>
            <person name="Chen C."/>
            <person name="Yanf M."/>
            <person name="Daum C."/>
            <person name="Ng V."/>
            <person name="Clum A."/>
            <person name="Ohm R."/>
            <person name="Martin F."/>
            <person name="Silar P."/>
            <person name="Natvig D."/>
            <person name="Lalanne C."/>
            <person name="Gautier V."/>
            <person name="Ament-Velasquez S.L."/>
            <person name="Kruys A."/>
            <person name="Hutchinson M.I."/>
            <person name="Powell A.J."/>
            <person name="Barry K."/>
            <person name="Miller A.N."/>
            <person name="Grigoriev I.V."/>
            <person name="Debuchy R."/>
            <person name="Gladieux P."/>
            <person name="Thoren M.H."/>
            <person name="Johannesson H."/>
        </authorList>
    </citation>
    <scope>NUCLEOTIDE SEQUENCE</scope>
    <source>
        <strain evidence="5">CBS 892.96</strain>
    </source>
</reference>
<dbReference type="InterPro" id="IPR036440">
    <property type="entry name" value="Peptidase_C15-like_sf"/>
</dbReference>
<evidence type="ECO:0000313" key="6">
    <source>
        <dbReference type="Proteomes" id="UP001302321"/>
    </source>
</evidence>
<dbReference type="GO" id="GO:0008234">
    <property type="term" value="F:cysteine-type peptidase activity"/>
    <property type="evidence" value="ECO:0007669"/>
    <property type="project" value="UniProtKB-KW"/>
</dbReference>
<sequence length="291" mass="31904">MGSVGTGTTRSNVSGDEEETINVLITGFAPFRTNFPVNPSWEIAKSLPEYLPPPPPAPFPGIAGHVLPPGGSTTGIYPGPPPNPGSQPATPVKIPRVRLLVHPSPIHVGYRAVRDLVPSLWHLNDDSLPSAKTPQIDLAIHIGMAGPRGYYSIERRGHKSGYDMGDVDGKPLAELDDEMARNNVPHPWEGLPEELLSDLEMEDVLERWRRHSPPYSDLRISEDAGHYLCDFIYYSSLAHLTRNGKGRRVVFLHVPSEASAAWVKVGRELCLGLVRAMVESEVVRVKAGREV</sequence>
<protein>
    <submittedName>
        <fullName evidence="5">Peptidase</fullName>
    </submittedName>
</protein>
<dbReference type="Pfam" id="PF01470">
    <property type="entry name" value="Peptidase_C15"/>
    <property type="match status" value="1"/>
</dbReference>
<evidence type="ECO:0000313" key="5">
    <source>
        <dbReference type="EMBL" id="KAK4171856.1"/>
    </source>
</evidence>
<evidence type="ECO:0000256" key="2">
    <source>
        <dbReference type="ARBA" id="ARBA00022670"/>
    </source>
</evidence>
<dbReference type="InterPro" id="IPR016125">
    <property type="entry name" value="Peptidase_C15-like"/>
</dbReference>
<accession>A0AAN6W099</accession>
<comment type="caution">
    <text evidence="5">The sequence shown here is derived from an EMBL/GenBank/DDBJ whole genome shotgun (WGS) entry which is preliminary data.</text>
</comment>
<evidence type="ECO:0000256" key="3">
    <source>
        <dbReference type="ARBA" id="ARBA00022801"/>
    </source>
</evidence>
<dbReference type="EMBL" id="MU866496">
    <property type="protein sequence ID" value="KAK4171856.1"/>
    <property type="molecule type" value="Genomic_DNA"/>
</dbReference>
<keyword evidence="6" id="KW-1185">Reference proteome</keyword>
<dbReference type="SUPFAM" id="SSF53182">
    <property type="entry name" value="Pyrrolidone carboxyl peptidase (pyroglutamate aminopeptidase)"/>
    <property type="match status" value="1"/>
</dbReference>
<name>A0AAN6W099_9PEZI</name>
<dbReference type="PANTHER" id="PTHR23402:SF1">
    <property type="entry name" value="PYROGLUTAMYL-PEPTIDASE I"/>
    <property type="match status" value="1"/>
</dbReference>
<keyword evidence="2" id="KW-0645">Protease</keyword>
<organism evidence="5 6">
    <name type="scientific">Triangularia setosa</name>
    <dbReference type="NCBI Taxonomy" id="2587417"/>
    <lineage>
        <taxon>Eukaryota</taxon>
        <taxon>Fungi</taxon>
        <taxon>Dikarya</taxon>
        <taxon>Ascomycota</taxon>
        <taxon>Pezizomycotina</taxon>
        <taxon>Sordariomycetes</taxon>
        <taxon>Sordariomycetidae</taxon>
        <taxon>Sordariales</taxon>
        <taxon>Podosporaceae</taxon>
        <taxon>Triangularia</taxon>
    </lineage>
</organism>
<comment type="similarity">
    <text evidence="1">Belongs to the peptidase C15 family.</text>
</comment>
<dbReference type="Proteomes" id="UP001302321">
    <property type="component" value="Unassembled WGS sequence"/>
</dbReference>
<proteinExistence type="inferred from homology"/>
<dbReference type="AlphaFoldDB" id="A0AAN6W099"/>
<evidence type="ECO:0000256" key="1">
    <source>
        <dbReference type="ARBA" id="ARBA00006641"/>
    </source>
</evidence>
<keyword evidence="3" id="KW-0378">Hydrolase</keyword>
<dbReference type="GO" id="GO:0006508">
    <property type="term" value="P:proteolysis"/>
    <property type="evidence" value="ECO:0007669"/>
    <property type="project" value="UniProtKB-KW"/>
</dbReference>
<reference evidence="5" key="1">
    <citation type="journal article" date="2023" name="Mol. Phylogenet. Evol.">
        <title>Genome-scale phylogeny and comparative genomics of the fungal order Sordariales.</title>
        <authorList>
            <person name="Hensen N."/>
            <person name="Bonometti L."/>
            <person name="Westerberg I."/>
            <person name="Brannstrom I.O."/>
            <person name="Guillou S."/>
            <person name="Cros-Aarteil S."/>
            <person name="Calhoun S."/>
            <person name="Haridas S."/>
            <person name="Kuo A."/>
            <person name="Mondo S."/>
            <person name="Pangilinan J."/>
            <person name="Riley R."/>
            <person name="LaButti K."/>
            <person name="Andreopoulos B."/>
            <person name="Lipzen A."/>
            <person name="Chen C."/>
            <person name="Yan M."/>
            <person name="Daum C."/>
            <person name="Ng V."/>
            <person name="Clum A."/>
            <person name="Steindorff A."/>
            <person name="Ohm R.A."/>
            <person name="Martin F."/>
            <person name="Silar P."/>
            <person name="Natvig D.O."/>
            <person name="Lalanne C."/>
            <person name="Gautier V."/>
            <person name="Ament-Velasquez S.L."/>
            <person name="Kruys A."/>
            <person name="Hutchinson M.I."/>
            <person name="Powell A.J."/>
            <person name="Barry K."/>
            <person name="Miller A.N."/>
            <person name="Grigoriev I.V."/>
            <person name="Debuchy R."/>
            <person name="Gladieux P."/>
            <person name="Hiltunen Thoren M."/>
            <person name="Johannesson H."/>
        </authorList>
    </citation>
    <scope>NUCLEOTIDE SEQUENCE</scope>
    <source>
        <strain evidence="5">CBS 892.96</strain>
    </source>
</reference>
<keyword evidence="4" id="KW-0788">Thiol protease</keyword>
<dbReference type="Gene3D" id="3.40.630.20">
    <property type="entry name" value="Peptidase C15, pyroglutamyl peptidase I-like"/>
    <property type="match status" value="1"/>
</dbReference>
<dbReference type="PANTHER" id="PTHR23402">
    <property type="entry name" value="PROTEASE FAMILY C15 PYROGLUTAMYL-PEPTIDASE I-RELATED"/>
    <property type="match status" value="1"/>
</dbReference>
<evidence type="ECO:0000256" key="4">
    <source>
        <dbReference type="ARBA" id="ARBA00022807"/>
    </source>
</evidence>
<gene>
    <name evidence="5" type="ORF">QBC36DRAFT_382256</name>
</gene>